<dbReference type="InterPro" id="IPR018060">
    <property type="entry name" value="HTH_AraC"/>
</dbReference>
<keyword evidence="2" id="KW-0812">Transmembrane</keyword>
<comment type="caution">
    <text evidence="4">The sequence shown here is derived from an EMBL/GenBank/DDBJ whole genome shotgun (WGS) entry which is preliminary data.</text>
</comment>
<dbReference type="SMART" id="SM00342">
    <property type="entry name" value="HTH_ARAC"/>
    <property type="match status" value="1"/>
</dbReference>
<dbReference type="GO" id="GO:0043565">
    <property type="term" value="F:sequence-specific DNA binding"/>
    <property type="evidence" value="ECO:0007669"/>
    <property type="project" value="InterPro"/>
</dbReference>
<dbReference type="HOGENOM" id="CLU_041408_2_0_10"/>
<dbReference type="Gene3D" id="1.10.10.60">
    <property type="entry name" value="Homeodomain-like"/>
    <property type="match status" value="1"/>
</dbReference>
<dbReference type="RefSeq" id="WP_008198433.1">
    <property type="nucleotide sequence ID" value="NZ_CM001023.1"/>
</dbReference>
<accession>A3HVX2</accession>
<proteinExistence type="predicted"/>
<feature type="transmembrane region" description="Helical" evidence="2">
    <location>
        <begin position="68"/>
        <end position="85"/>
    </location>
</feature>
<dbReference type="STRING" id="388413.ALPR1_03595"/>
<evidence type="ECO:0000256" key="2">
    <source>
        <dbReference type="SAM" id="Phobius"/>
    </source>
</evidence>
<dbReference type="PANTHER" id="PTHR43280:SF29">
    <property type="entry name" value="ARAC-FAMILY TRANSCRIPTIONAL REGULATOR"/>
    <property type="match status" value="1"/>
</dbReference>
<feature type="transmembrane region" description="Helical" evidence="2">
    <location>
        <begin position="224"/>
        <end position="244"/>
    </location>
</feature>
<feature type="transmembrane region" description="Helical" evidence="2">
    <location>
        <begin position="31"/>
        <end position="48"/>
    </location>
</feature>
<keyword evidence="2" id="KW-1133">Transmembrane helix</keyword>
<evidence type="ECO:0000259" key="3">
    <source>
        <dbReference type="PROSITE" id="PS01124"/>
    </source>
</evidence>
<evidence type="ECO:0000313" key="5">
    <source>
        <dbReference type="Proteomes" id="UP000003919"/>
    </source>
</evidence>
<gene>
    <name evidence="4" type="ORF">ALPR1_03595</name>
</gene>
<dbReference type="eggNOG" id="COG2207">
    <property type="taxonomic scope" value="Bacteria"/>
</dbReference>
<dbReference type="AlphaFoldDB" id="A3HVX2"/>
<name>A3HVX2_9BACT</name>
<keyword evidence="1" id="KW-0238">DNA-binding</keyword>
<feature type="transmembrane region" description="Helical" evidence="2">
    <location>
        <begin position="6"/>
        <end position="24"/>
    </location>
</feature>
<organism evidence="4 5">
    <name type="scientific">Algoriphagus machipongonensis</name>
    <dbReference type="NCBI Taxonomy" id="388413"/>
    <lineage>
        <taxon>Bacteria</taxon>
        <taxon>Pseudomonadati</taxon>
        <taxon>Bacteroidota</taxon>
        <taxon>Cytophagia</taxon>
        <taxon>Cytophagales</taxon>
        <taxon>Cyclobacteriaceae</taxon>
        <taxon>Algoriphagus</taxon>
    </lineage>
</organism>
<keyword evidence="2" id="KW-0472">Membrane</keyword>
<feature type="transmembrane region" description="Helical" evidence="2">
    <location>
        <begin position="94"/>
        <end position="115"/>
    </location>
</feature>
<dbReference type="GO" id="GO:0003700">
    <property type="term" value="F:DNA-binding transcription factor activity"/>
    <property type="evidence" value="ECO:0007669"/>
    <property type="project" value="InterPro"/>
</dbReference>
<evidence type="ECO:0000256" key="1">
    <source>
        <dbReference type="ARBA" id="ARBA00023125"/>
    </source>
</evidence>
<dbReference type="EMBL" id="AAXU02000001">
    <property type="protein sequence ID" value="EAZ82294.1"/>
    <property type="molecule type" value="Genomic_DNA"/>
</dbReference>
<feature type="transmembrane region" description="Helical" evidence="2">
    <location>
        <begin position="184"/>
        <end position="204"/>
    </location>
</feature>
<dbReference type="PANTHER" id="PTHR43280">
    <property type="entry name" value="ARAC-FAMILY TRANSCRIPTIONAL REGULATOR"/>
    <property type="match status" value="1"/>
</dbReference>
<dbReference type="PROSITE" id="PS01124">
    <property type="entry name" value="HTH_ARAC_FAMILY_2"/>
    <property type="match status" value="1"/>
</dbReference>
<dbReference type="OrthoDB" id="9779074at2"/>
<protein>
    <submittedName>
        <fullName evidence="4">Transcriptional regulator, AraC family</fullName>
    </submittedName>
</protein>
<dbReference type="Proteomes" id="UP000003919">
    <property type="component" value="Unassembled WGS sequence"/>
</dbReference>
<evidence type="ECO:0000313" key="4">
    <source>
        <dbReference type="EMBL" id="EAZ82294.1"/>
    </source>
</evidence>
<feature type="domain" description="HTH araC/xylS-type" evidence="3">
    <location>
        <begin position="271"/>
        <end position="379"/>
    </location>
</feature>
<keyword evidence="5" id="KW-1185">Reference proteome</keyword>
<reference evidence="4 5" key="1">
    <citation type="journal article" date="2011" name="J. Bacteriol.">
        <title>Complete genome sequence of Algoriphagus sp. PR1, bacterial prey of a colony-forming choanoflagellate.</title>
        <authorList>
            <person name="Alegado R.A."/>
            <person name="Ferriera S."/>
            <person name="Nusbaum C."/>
            <person name="Young S.K."/>
            <person name="Zeng Q."/>
            <person name="Imamovic A."/>
            <person name="Fairclough S.R."/>
            <person name="King N."/>
        </authorList>
    </citation>
    <scope>NUCLEOTIDE SEQUENCE [LARGE SCALE GENOMIC DNA]</scope>
    <source>
        <strain evidence="4 5">PR1</strain>
    </source>
</reference>
<dbReference type="Pfam" id="PF12833">
    <property type="entry name" value="HTH_18"/>
    <property type="match status" value="1"/>
</dbReference>
<feature type="transmembrane region" description="Helical" evidence="2">
    <location>
        <begin position="145"/>
        <end position="163"/>
    </location>
</feature>
<sequence length="386" mass="45293">MNQIIPTAGLVLGLLVSLVLIIFAKKNQNGNWLLGTSLFFLWYGLVTTEIYRSGLILEYPAFSRTGNIFSYLIAPFLYFFIRQIIDRGIDWKRWYWWSVFPVIFYMVDFLPYFLLPNSEKIMLIKDQQMGVSNFSFSEGWITPDYFQYHFRQIWSFVFLILVYQMFYSRRKLILPLNNKINFKLFSFIFVLTCLYSVSIIPGYIKNFIPMNWYNLTYQSLTLSTTLISTAIFLIFNPGFLYGFYWDKEPQINVDNSIKKSQKEPEINSSDLSICKAIGSFLEMKKVFLNPAYSIHDLSREIEIPVYKLSPAINSVHGVNFNVWLNTFRIREFERLAEIESYQQMGMDLLAEKCGFTNRATFTNACKKIKGMTPGAYLKEKINTRVS</sequence>